<protein>
    <submittedName>
        <fullName evidence="1">Uncharacterized protein</fullName>
    </submittedName>
</protein>
<gene>
    <name evidence="1" type="ORF">OEA41_008793</name>
</gene>
<evidence type="ECO:0000313" key="1">
    <source>
        <dbReference type="EMBL" id="KAK3169410.1"/>
    </source>
</evidence>
<proteinExistence type="predicted"/>
<organism evidence="1 2">
    <name type="scientific">Lepraria neglecta</name>
    <dbReference type="NCBI Taxonomy" id="209136"/>
    <lineage>
        <taxon>Eukaryota</taxon>
        <taxon>Fungi</taxon>
        <taxon>Dikarya</taxon>
        <taxon>Ascomycota</taxon>
        <taxon>Pezizomycotina</taxon>
        <taxon>Lecanoromycetes</taxon>
        <taxon>OSLEUM clade</taxon>
        <taxon>Lecanoromycetidae</taxon>
        <taxon>Lecanorales</taxon>
        <taxon>Lecanorineae</taxon>
        <taxon>Stereocaulaceae</taxon>
        <taxon>Lepraria</taxon>
    </lineage>
</organism>
<keyword evidence="2" id="KW-1185">Reference proteome</keyword>
<dbReference type="AlphaFoldDB" id="A0AAD9Z1B7"/>
<sequence>MAYYMGKPIPKFYYDRIKAAGSFETELDNFWNNTLPHYFTQDKLYGIEQEQRPLEGVVKQRADFNIRYVKNGDPKKVVLMEDKKRGHETQSSKWSEALEQLTNYMKLVRSEQGGKEALYSAVTIGTYVRFYYFMLGEQTMQDYPSPVTGKAYELKTDEENVHKILNELVAKTSC</sequence>
<evidence type="ECO:0000313" key="2">
    <source>
        <dbReference type="Proteomes" id="UP001276659"/>
    </source>
</evidence>
<dbReference type="EMBL" id="JASNWA010000009">
    <property type="protein sequence ID" value="KAK3169410.1"/>
    <property type="molecule type" value="Genomic_DNA"/>
</dbReference>
<comment type="caution">
    <text evidence="1">The sequence shown here is derived from an EMBL/GenBank/DDBJ whole genome shotgun (WGS) entry which is preliminary data.</text>
</comment>
<dbReference type="Proteomes" id="UP001276659">
    <property type="component" value="Unassembled WGS sequence"/>
</dbReference>
<name>A0AAD9Z1B7_9LECA</name>
<accession>A0AAD9Z1B7</accession>
<reference evidence="1" key="1">
    <citation type="submission" date="2022-11" db="EMBL/GenBank/DDBJ databases">
        <title>Chromosomal genome sequence assembly and mating type (MAT) locus characterization of the leprose asexual lichenized fungus Lepraria neglecta (Nyl.) Erichsen.</title>
        <authorList>
            <person name="Allen J.L."/>
            <person name="Pfeffer B."/>
        </authorList>
    </citation>
    <scope>NUCLEOTIDE SEQUENCE</scope>
    <source>
        <strain evidence="1">Allen 5258</strain>
    </source>
</reference>